<proteinExistence type="predicted"/>
<feature type="region of interest" description="Disordered" evidence="1">
    <location>
        <begin position="31"/>
        <end position="101"/>
    </location>
</feature>
<evidence type="ECO:0000313" key="3">
    <source>
        <dbReference type="Proteomes" id="UP000054564"/>
    </source>
</evidence>
<dbReference type="AlphaFoldDB" id="A0A0L0V1F7"/>
<organism evidence="2 3">
    <name type="scientific">Puccinia striiformis f. sp. tritici PST-78</name>
    <dbReference type="NCBI Taxonomy" id="1165861"/>
    <lineage>
        <taxon>Eukaryota</taxon>
        <taxon>Fungi</taxon>
        <taxon>Dikarya</taxon>
        <taxon>Basidiomycota</taxon>
        <taxon>Pucciniomycotina</taxon>
        <taxon>Pucciniomycetes</taxon>
        <taxon>Pucciniales</taxon>
        <taxon>Pucciniaceae</taxon>
        <taxon>Puccinia</taxon>
    </lineage>
</organism>
<feature type="compositionally biased region" description="Polar residues" evidence="1">
    <location>
        <begin position="55"/>
        <end position="64"/>
    </location>
</feature>
<dbReference type="EMBL" id="AJIL01000145">
    <property type="protein sequence ID" value="KNE93098.1"/>
    <property type="molecule type" value="Genomic_DNA"/>
</dbReference>
<reference evidence="3" key="1">
    <citation type="submission" date="2014-03" db="EMBL/GenBank/DDBJ databases">
        <title>The Genome Sequence of Puccinia striiformis f. sp. tritici PST-78.</title>
        <authorList>
            <consortium name="The Broad Institute Genome Sequencing Platform"/>
            <person name="Cuomo C."/>
            <person name="Hulbert S."/>
            <person name="Chen X."/>
            <person name="Walker B."/>
            <person name="Young S.K."/>
            <person name="Zeng Q."/>
            <person name="Gargeya S."/>
            <person name="Fitzgerald M."/>
            <person name="Haas B."/>
            <person name="Abouelleil A."/>
            <person name="Alvarado L."/>
            <person name="Arachchi H.M."/>
            <person name="Berlin A.M."/>
            <person name="Chapman S.B."/>
            <person name="Goldberg J."/>
            <person name="Griggs A."/>
            <person name="Gujja S."/>
            <person name="Hansen M."/>
            <person name="Howarth C."/>
            <person name="Imamovic A."/>
            <person name="Larimer J."/>
            <person name="McCowan C."/>
            <person name="Montmayeur A."/>
            <person name="Murphy C."/>
            <person name="Neiman D."/>
            <person name="Pearson M."/>
            <person name="Priest M."/>
            <person name="Roberts A."/>
            <person name="Saif S."/>
            <person name="Shea T."/>
            <person name="Sisk P."/>
            <person name="Sykes S."/>
            <person name="Wortman J."/>
            <person name="Nusbaum C."/>
            <person name="Birren B."/>
        </authorList>
    </citation>
    <scope>NUCLEOTIDE SEQUENCE [LARGE SCALE GENOMIC DNA]</scope>
    <source>
        <strain evidence="3">race PST-78</strain>
    </source>
</reference>
<gene>
    <name evidence="2" type="ORF">PSTG_13487</name>
</gene>
<feature type="compositionally biased region" description="Basic and acidic residues" evidence="1">
    <location>
        <begin position="37"/>
        <end position="48"/>
    </location>
</feature>
<feature type="compositionally biased region" description="Polar residues" evidence="1">
    <location>
        <begin position="85"/>
        <end position="101"/>
    </location>
</feature>
<evidence type="ECO:0000313" key="2">
    <source>
        <dbReference type="EMBL" id="KNE93098.1"/>
    </source>
</evidence>
<accession>A0A0L0V1F7</accession>
<dbReference type="Proteomes" id="UP000054564">
    <property type="component" value="Unassembled WGS sequence"/>
</dbReference>
<name>A0A0L0V1F7_9BASI</name>
<evidence type="ECO:0000256" key="1">
    <source>
        <dbReference type="SAM" id="MobiDB-lite"/>
    </source>
</evidence>
<protein>
    <submittedName>
        <fullName evidence="2">Uncharacterized protein</fullName>
    </submittedName>
</protein>
<sequence length="101" mass="11207">MERTGRSTRFFGSNVATFVVWQVFSKLHGSLATPKLPNRDVQDRRDAPSTDPFAPTNTNIQSPSRARRESGSNATGMSGTAPKFSPSTRLVLTQQQRHNIF</sequence>
<keyword evidence="3" id="KW-1185">Reference proteome</keyword>
<comment type="caution">
    <text evidence="2">The sequence shown here is derived from an EMBL/GenBank/DDBJ whole genome shotgun (WGS) entry which is preliminary data.</text>
</comment>